<dbReference type="PANTHER" id="PTHR30269:SF37">
    <property type="entry name" value="MEMBRANE TRANSPORTER PROTEIN"/>
    <property type="match status" value="1"/>
</dbReference>
<evidence type="ECO:0000313" key="9">
    <source>
        <dbReference type="EMBL" id="RDD61984.1"/>
    </source>
</evidence>
<dbReference type="PANTHER" id="PTHR30269">
    <property type="entry name" value="TRANSMEMBRANE PROTEIN YFCA"/>
    <property type="match status" value="1"/>
</dbReference>
<sequence length="255" mass="26541">MTSSLPLSNLDAVLSSGTALLAGTTFAAGALRGFSGFGAALLLAPVYSLFMPPVDAVAIIVLLNVVTTAQMLPGAVPITPRRFVGSLFFPAVTTLPVGVAILSFFDPEVMRRFIGAIVVALCLMLLSGWTYNGPRGRLTDVATGMLSGFLTGTAGIGGPPLILYLLAGNTAPSVNRAIFIVFFGMTQVVALLSFALGGLLTAHQAIYAAMLLPVYLLATATGTWAFQTAARRREAAVRQVSLVFLLAIGVVTLFM</sequence>
<dbReference type="GO" id="GO:0005886">
    <property type="term" value="C:plasma membrane"/>
    <property type="evidence" value="ECO:0007669"/>
    <property type="project" value="UniProtKB-SubCell"/>
</dbReference>
<dbReference type="AlphaFoldDB" id="A0A369TBU0"/>
<keyword evidence="5 8" id="KW-0812">Transmembrane</keyword>
<reference evidence="9 10" key="1">
    <citation type="submission" date="2018-07" db="EMBL/GenBank/DDBJ databases">
        <title>Venubactetium sediminum gen. nov., sp. nov., isolated from a marine solar saltern.</title>
        <authorList>
            <person name="Wang S."/>
        </authorList>
    </citation>
    <scope>NUCLEOTIDE SEQUENCE [LARGE SCALE GENOMIC DNA]</scope>
    <source>
        <strain evidence="9 10">WD2A32</strain>
    </source>
</reference>
<feature type="transmembrane region" description="Helical" evidence="8">
    <location>
        <begin position="143"/>
        <end position="166"/>
    </location>
</feature>
<evidence type="ECO:0000256" key="6">
    <source>
        <dbReference type="ARBA" id="ARBA00022989"/>
    </source>
</evidence>
<dbReference type="EMBL" id="QPMH01000008">
    <property type="protein sequence ID" value="RDD61984.1"/>
    <property type="molecule type" value="Genomic_DNA"/>
</dbReference>
<dbReference type="Proteomes" id="UP000253941">
    <property type="component" value="Unassembled WGS sequence"/>
</dbReference>
<dbReference type="RefSeq" id="WP_114582228.1">
    <property type="nucleotide sequence ID" value="NZ_QPMH01000008.1"/>
</dbReference>
<evidence type="ECO:0000256" key="1">
    <source>
        <dbReference type="ARBA" id="ARBA00004651"/>
    </source>
</evidence>
<evidence type="ECO:0000256" key="4">
    <source>
        <dbReference type="ARBA" id="ARBA00022475"/>
    </source>
</evidence>
<accession>A0A369TBU0</accession>
<organism evidence="9 10">
    <name type="scientific">Ferruginivarius sediminum</name>
    <dbReference type="NCBI Taxonomy" id="2661937"/>
    <lineage>
        <taxon>Bacteria</taxon>
        <taxon>Pseudomonadati</taxon>
        <taxon>Pseudomonadota</taxon>
        <taxon>Alphaproteobacteria</taxon>
        <taxon>Rhodospirillales</taxon>
        <taxon>Rhodospirillaceae</taxon>
        <taxon>Ferruginivarius</taxon>
    </lineage>
</organism>
<keyword evidence="6 8" id="KW-1133">Transmembrane helix</keyword>
<proteinExistence type="inferred from homology"/>
<dbReference type="InterPro" id="IPR052017">
    <property type="entry name" value="TSUP"/>
</dbReference>
<evidence type="ECO:0000256" key="5">
    <source>
        <dbReference type="ARBA" id="ARBA00022692"/>
    </source>
</evidence>
<feature type="transmembrane region" description="Helical" evidence="8">
    <location>
        <begin position="83"/>
        <end position="105"/>
    </location>
</feature>
<comment type="similarity">
    <text evidence="2 8">Belongs to the 4-toluene sulfonate uptake permease (TSUP) (TC 2.A.102) family.</text>
</comment>
<dbReference type="InterPro" id="IPR002781">
    <property type="entry name" value="TM_pro_TauE-like"/>
</dbReference>
<evidence type="ECO:0000313" key="10">
    <source>
        <dbReference type="Proteomes" id="UP000253941"/>
    </source>
</evidence>
<feature type="transmembrane region" description="Helical" evidence="8">
    <location>
        <begin position="38"/>
        <end position="63"/>
    </location>
</feature>
<evidence type="ECO:0000256" key="7">
    <source>
        <dbReference type="ARBA" id="ARBA00023136"/>
    </source>
</evidence>
<feature type="transmembrane region" description="Helical" evidence="8">
    <location>
        <begin position="235"/>
        <end position="254"/>
    </location>
</feature>
<feature type="transmembrane region" description="Helical" evidence="8">
    <location>
        <begin position="112"/>
        <end position="131"/>
    </location>
</feature>
<keyword evidence="10" id="KW-1185">Reference proteome</keyword>
<gene>
    <name evidence="9" type="ORF">DRB17_10910</name>
</gene>
<evidence type="ECO:0000256" key="8">
    <source>
        <dbReference type="RuleBase" id="RU363041"/>
    </source>
</evidence>
<evidence type="ECO:0000256" key="3">
    <source>
        <dbReference type="ARBA" id="ARBA00022448"/>
    </source>
</evidence>
<dbReference type="Pfam" id="PF01925">
    <property type="entry name" value="TauE"/>
    <property type="match status" value="1"/>
</dbReference>
<feature type="transmembrane region" description="Helical" evidence="8">
    <location>
        <begin position="178"/>
        <end position="200"/>
    </location>
</feature>
<comment type="caution">
    <text evidence="9">The sequence shown here is derived from an EMBL/GenBank/DDBJ whole genome shotgun (WGS) entry which is preliminary data.</text>
</comment>
<feature type="transmembrane region" description="Helical" evidence="8">
    <location>
        <begin position="206"/>
        <end position="226"/>
    </location>
</feature>
<protein>
    <recommendedName>
        <fullName evidence="8">Probable membrane transporter protein</fullName>
    </recommendedName>
</protein>
<keyword evidence="4 8" id="KW-1003">Cell membrane</keyword>
<name>A0A369TBU0_9PROT</name>
<evidence type="ECO:0000256" key="2">
    <source>
        <dbReference type="ARBA" id="ARBA00009142"/>
    </source>
</evidence>
<keyword evidence="7 8" id="KW-0472">Membrane</keyword>
<comment type="subcellular location">
    <subcellularLocation>
        <location evidence="1 8">Cell membrane</location>
        <topology evidence="1 8">Multi-pass membrane protein</topology>
    </subcellularLocation>
</comment>
<keyword evidence="3" id="KW-0813">Transport</keyword>